<dbReference type="Gene3D" id="3.40.50.1580">
    <property type="entry name" value="Nucleoside phosphorylase domain"/>
    <property type="match status" value="1"/>
</dbReference>
<evidence type="ECO:0000259" key="2">
    <source>
        <dbReference type="Pfam" id="PF24476"/>
    </source>
</evidence>
<evidence type="ECO:0008006" key="5">
    <source>
        <dbReference type="Google" id="ProtNLM"/>
    </source>
</evidence>
<evidence type="ECO:0000313" key="3">
    <source>
        <dbReference type="EMBL" id="KAL2839018.1"/>
    </source>
</evidence>
<name>A0ABR4JG44_9EURO</name>
<dbReference type="GeneID" id="98157057"/>
<evidence type="ECO:0000259" key="1">
    <source>
        <dbReference type="Pfam" id="PF01048"/>
    </source>
</evidence>
<dbReference type="InterPro" id="IPR000845">
    <property type="entry name" value="Nucleoside_phosphorylase_d"/>
</dbReference>
<protein>
    <recommendedName>
        <fullName evidence="5">Nucleoside phosphorylase domain-containing protein</fullName>
    </recommendedName>
</protein>
<organism evidence="3 4">
    <name type="scientific">Aspergillus pseudodeflectus</name>
    <dbReference type="NCBI Taxonomy" id="176178"/>
    <lineage>
        <taxon>Eukaryota</taxon>
        <taxon>Fungi</taxon>
        <taxon>Dikarya</taxon>
        <taxon>Ascomycota</taxon>
        <taxon>Pezizomycotina</taxon>
        <taxon>Eurotiomycetes</taxon>
        <taxon>Eurotiomycetidae</taxon>
        <taxon>Eurotiales</taxon>
        <taxon>Aspergillaceae</taxon>
        <taxon>Aspergillus</taxon>
        <taxon>Aspergillus subgen. Nidulantes</taxon>
    </lineage>
</organism>
<dbReference type="Pfam" id="PF01048">
    <property type="entry name" value="PNP_UDP_1"/>
    <property type="match status" value="1"/>
</dbReference>
<feature type="domain" description="DUF7580" evidence="2">
    <location>
        <begin position="157"/>
        <end position="495"/>
    </location>
</feature>
<dbReference type="InterPro" id="IPR035994">
    <property type="entry name" value="Nucleoside_phosphorylase_sf"/>
</dbReference>
<proteinExistence type="predicted"/>
<dbReference type="InterPro" id="IPR056002">
    <property type="entry name" value="DUF7580"/>
</dbReference>
<keyword evidence="4" id="KW-1185">Reference proteome</keyword>
<dbReference type="RefSeq" id="XP_070893330.1">
    <property type="nucleotide sequence ID" value="XM_071041893.1"/>
</dbReference>
<dbReference type="PANTHER" id="PTHR46082">
    <property type="entry name" value="ATP/GTP-BINDING PROTEIN-RELATED"/>
    <property type="match status" value="1"/>
</dbReference>
<dbReference type="Pfam" id="PF24476">
    <property type="entry name" value="DUF7580"/>
    <property type="match status" value="1"/>
</dbReference>
<dbReference type="InterPro" id="IPR053137">
    <property type="entry name" value="NLR-like"/>
</dbReference>
<feature type="domain" description="Nucleoside phosphorylase" evidence="1">
    <location>
        <begin position="541"/>
        <end position="659"/>
    </location>
</feature>
<reference evidence="3 4" key="1">
    <citation type="submission" date="2024-07" db="EMBL/GenBank/DDBJ databases">
        <title>Section-level genome sequencing and comparative genomics of Aspergillus sections Usti and Cavernicolus.</title>
        <authorList>
            <consortium name="Lawrence Berkeley National Laboratory"/>
            <person name="Nybo J.L."/>
            <person name="Vesth T.C."/>
            <person name="Theobald S."/>
            <person name="Frisvad J.C."/>
            <person name="Larsen T.O."/>
            <person name="Kjaerboelling I."/>
            <person name="Rothschild-Mancinelli K."/>
            <person name="Lyhne E.K."/>
            <person name="Kogle M.E."/>
            <person name="Barry K."/>
            <person name="Clum A."/>
            <person name="Na H."/>
            <person name="Ledsgaard L."/>
            <person name="Lin J."/>
            <person name="Lipzen A."/>
            <person name="Kuo A."/>
            <person name="Riley R."/>
            <person name="Mondo S."/>
            <person name="LaButti K."/>
            <person name="Haridas S."/>
            <person name="Pangalinan J."/>
            <person name="Salamov A.A."/>
            <person name="Simmons B.A."/>
            <person name="Magnuson J.K."/>
            <person name="Chen J."/>
            <person name="Drula E."/>
            <person name="Henrissat B."/>
            <person name="Wiebenga A."/>
            <person name="Lubbers R.J."/>
            <person name="Gomes A.C."/>
            <person name="Macurrencykelacurrency M.R."/>
            <person name="Stajich J."/>
            <person name="Grigoriev I.V."/>
            <person name="Mortensen U.H."/>
            <person name="De vries R.P."/>
            <person name="Baker S.E."/>
            <person name="Andersen M.R."/>
        </authorList>
    </citation>
    <scope>NUCLEOTIDE SEQUENCE [LARGE SCALE GENOMIC DNA]</scope>
    <source>
        <strain evidence="3 4">CBS 756.74</strain>
    </source>
</reference>
<gene>
    <name evidence="3" type="ORF">BJX68DRAFT_248278</name>
</gene>
<dbReference type="Proteomes" id="UP001610444">
    <property type="component" value="Unassembled WGS sequence"/>
</dbReference>
<sequence>MDDSDVLDLGYQVLPWICNQIILLGQQTRNKLYGTLGCELFVLSQQVASISETASAQQKLLKIFELVDKACSTSRSEPGQFRALKRIRTYKDSTSKIRQTVIKETQESLVHFVLRNPEYHTLLLLIPDCLKVDRTEALYTEGYQDNGDFGYPRHLNEMLFTQLQSNATCHCRTGHLEWIRLRLSTDSHNGDEDISFELVFKSKSSPSRHSQSFVQWKESNVVIPRRAGIQKQKQVGFATSPLQRLSPKQNSSLGQRMRRLALGEFCKLIDDQLANPVQFYIQSNVLKVIEPPNPTPSRAIFPCEGLSLGKWLETIPHISNKAKSHLAYTIAKSVWQYYNSPWMISPWTHKSIQLLHEGTGLTDQGKPHPYLTTKLARAVVKSKDFYLSSDLMHQYPHILALGILLIEIAIKQPLESEEDCHPLSETKINDYYTWAWTTAQRSNLKDTVHSLYEDAVNNCLNPELFSGYSMGRSREVDEIRARQNTLYEKIVVPLKILSDAYRDDWDIPSLSTMNTTKTISHQVISHKIITASGSPLPADFTVAIFCALPLEVDAVSALFDGIFQDSTLCHNAPGDLNTYTVGQMGRHNAVLVHLPGIGKSVASQAASSIRSTYANIKLALVVGVCGGVPYKNEHEEIILGDILISDGIVQHDFGRRVPGAFLRKTSVTNELGRPNVAIRGFLSKIQTTMTQKRIIGNIETYLKVIDQSLGNDAARYPGIEHDELFQSTYRHKHHDPVACTICAHSSNSTVCEEVLDLSCDLLKCHKDKLVRRKRLQAALAQGHTPSPTIHLGLIASGDTVMRSGQDRDLIAMRDNVLAFEMEGVGVWDSLPCLVVKGVCDYADSHKNKRWQPYAAATGAACMKALLDEWVF</sequence>
<dbReference type="SUPFAM" id="SSF53167">
    <property type="entry name" value="Purine and uridine phosphorylases"/>
    <property type="match status" value="1"/>
</dbReference>
<dbReference type="EMBL" id="JBFXLR010000078">
    <property type="protein sequence ID" value="KAL2839018.1"/>
    <property type="molecule type" value="Genomic_DNA"/>
</dbReference>
<accession>A0ABR4JG44</accession>
<comment type="caution">
    <text evidence="3">The sequence shown here is derived from an EMBL/GenBank/DDBJ whole genome shotgun (WGS) entry which is preliminary data.</text>
</comment>
<dbReference type="PANTHER" id="PTHR46082:SF6">
    <property type="entry name" value="AAA+ ATPASE DOMAIN-CONTAINING PROTEIN-RELATED"/>
    <property type="match status" value="1"/>
</dbReference>
<evidence type="ECO:0000313" key="4">
    <source>
        <dbReference type="Proteomes" id="UP001610444"/>
    </source>
</evidence>